<dbReference type="InterPro" id="IPR010131">
    <property type="entry name" value="MdtP/NodT-like"/>
</dbReference>
<comment type="similarity">
    <text evidence="1 2">Belongs to the outer membrane factor (OMF) (TC 1.B.17) family.</text>
</comment>
<dbReference type="NCBIfam" id="TIGR01845">
    <property type="entry name" value="outer_NodT"/>
    <property type="match status" value="1"/>
</dbReference>
<dbReference type="SUPFAM" id="SSF56954">
    <property type="entry name" value="Outer membrane efflux proteins (OEP)"/>
    <property type="match status" value="1"/>
</dbReference>
<protein>
    <submittedName>
        <fullName evidence="3">RND transporter</fullName>
    </submittedName>
</protein>
<dbReference type="GO" id="GO:0009279">
    <property type="term" value="C:cell outer membrane"/>
    <property type="evidence" value="ECO:0007669"/>
    <property type="project" value="UniProtKB-SubCell"/>
</dbReference>
<dbReference type="Pfam" id="PF02321">
    <property type="entry name" value="OEP"/>
    <property type="match status" value="2"/>
</dbReference>
<evidence type="ECO:0000256" key="2">
    <source>
        <dbReference type="RuleBase" id="RU362097"/>
    </source>
</evidence>
<dbReference type="Gene3D" id="2.20.200.10">
    <property type="entry name" value="Outer membrane efflux proteins (OEP)"/>
    <property type="match status" value="1"/>
</dbReference>
<reference evidence="4" key="1">
    <citation type="submission" date="2016-09" db="EMBL/GenBank/DDBJ databases">
        <authorList>
            <person name="Lysoe E."/>
        </authorList>
    </citation>
    <scope>NUCLEOTIDE SEQUENCE [LARGE SCALE GENOMIC DNA]</scope>
    <source>
        <strain evidence="4">LJ96T</strain>
    </source>
</reference>
<dbReference type="STRING" id="1440763.BJI69_17255"/>
<organism evidence="3 4">
    <name type="scientific">Luteibacter rhizovicinus DSM 16549</name>
    <dbReference type="NCBI Taxonomy" id="1440763"/>
    <lineage>
        <taxon>Bacteria</taxon>
        <taxon>Pseudomonadati</taxon>
        <taxon>Pseudomonadota</taxon>
        <taxon>Gammaproteobacteria</taxon>
        <taxon>Lysobacterales</taxon>
        <taxon>Rhodanobacteraceae</taxon>
        <taxon>Luteibacter</taxon>
    </lineage>
</organism>
<evidence type="ECO:0000313" key="3">
    <source>
        <dbReference type="EMBL" id="APG05480.1"/>
    </source>
</evidence>
<proteinExistence type="inferred from homology"/>
<sequence>MEPRRREHPPMKTSRTLLVASIAWLLHGCMVGPDYKKPEMALPVAYKETPGWLKAQPDDAAPKGDWWAVFHDPLLDQLEPMVSVSNQTVKQSDANYQEALAEVQIARSALFPTIGITGSATKQRSASNGTGNTVSVNPGIRTAGSLEGNVSWAPDFWGKTRRTVEENKATAEASAATLANATLTEQVALATAVIDLRVTDANIDLLSRTVDAYKEFLRVVGNQGKAGITPPSDVITARTQLENAQSSLIALGVSRARYAHAIAVLVGKTPEELDIPHSTALPTLPSVPVGMPATLLQRRPDIAVAEREMAAQNAAIGVAIAAYYPDITLSGADGFSQSPLAGLLHVANHVWSLGADVSETIFDAGARHGQVAAARASYESAVANYRGTVLTALQNVEDDLAGIRILAQQAEVLDAAVSDATRGSEIAFNEYKAGTVDYTTAVTAQTTLYSTQQNALDVREQRLLDAVSLIGDTGGPVPVNTPEAR</sequence>
<keyword evidence="2" id="KW-0812">Transmembrane</keyword>
<dbReference type="PANTHER" id="PTHR30203">
    <property type="entry name" value="OUTER MEMBRANE CATION EFFLUX PROTEIN"/>
    <property type="match status" value="1"/>
</dbReference>
<evidence type="ECO:0000313" key="4">
    <source>
        <dbReference type="Proteomes" id="UP000182987"/>
    </source>
</evidence>
<keyword evidence="2" id="KW-0449">Lipoprotein</keyword>
<dbReference type="AlphaFoldDB" id="A0A1L3EWT7"/>
<gene>
    <name evidence="3" type="ORF">BJI69_17255</name>
</gene>
<dbReference type="Gene3D" id="1.20.1600.10">
    <property type="entry name" value="Outer membrane efflux proteins (OEP)"/>
    <property type="match status" value="1"/>
</dbReference>
<accession>A0A1L3EWT7</accession>
<dbReference type="GO" id="GO:0015562">
    <property type="term" value="F:efflux transmembrane transporter activity"/>
    <property type="evidence" value="ECO:0007669"/>
    <property type="project" value="InterPro"/>
</dbReference>
<dbReference type="Proteomes" id="UP000182987">
    <property type="component" value="Chromosome"/>
</dbReference>
<keyword evidence="4" id="KW-1185">Reference proteome</keyword>
<keyword evidence="2" id="KW-0472">Membrane</keyword>
<keyword evidence="2" id="KW-1134">Transmembrane beta strand</keyword>
<dbReference type="KEGG" id="lrz:BJI69_17255"/>
<keyword evidence="2" id="KW-0564">Palmitate</keyword>
<name>A0A1L3EWT7_9GAMM</name>
<dbReference type="EMBL" id="CP017480">
    <property type="protein sequence ID" value="APG05480.1"/>
    <property type="molecule type" value="Genomic_DNA"/>
</dbReference>
<evidence type="ECO:0000256" key="1">
    <source>
        <dbReference type="ARBA" id="ARBA00007613"/>
    </source>
</evidence>
<dbReference type="InterPro" id="IPR003423">
    <property type="entry name" value="OMP_efflux"/>
</dbReference>
<comment type="subcellular location">
    <subcellularLocation>
        <location evidence="2">Cell outer membrane</location>
        <topology evidence="2">Lipid-anchor</topology>
    </subcellularLocation>
</comment>
<dbReference type="PANTHER" id="PTHR30203:SF33">
    <property type="entry name" value="BLR4455 PROTEIN"/>
    <property type="match status" value="1"/>
</dbReference>